<evidence type="ECO:0000313" key="1">
    <source>
        <dbReference type="EMBL" id="ERN06864.1"/>
    </source>
</evidence>
<dbReference type="EMBL" id="KI393866">
    <property type="protein sequence ID" value="ERN06864.1"/>
    <property type="molecule type" value="Genomic_DNA"/>
</dbReference>
<protein>
    <submittedName>
        <fullName evidence="1">Uncharacterized protein</fullName>
    </submittedName>
</protein>
<gene>
    <name evidence="1" type="ORF">AMTR_s00005p00243280</name>
</gene>
<organism evidence="1 2">
    <name type="scientific">Amborella trichopoda</name>
    <dbReference type="NCBI Taxonomy" id="13333"/>
    <lineage>
        <taxon>Eukaryota</taxon>
        <taxon>Viridiplantae</taxon>
        <taxon>Streptophyta</taxon>
        <taxon>Embryophyta</taxon>
        <taxon>Tracheophyta</taxon>
        <taxon>Spermatophyta</taxon>
        <taxon>Magnoliopsida</taxon>
        <taxon>Amborellales</taxon>
        <taxon>Amborellaceae</taxon>
        <taxon>Amborella</taxon>
    </lineage>
</organism>
<dbReference type="HOGENOM" id="CLU_2797322_0_0_1"/>
<name>W1PGN2_AMBTC</name>
<accession>W1PGN2</accession>
<keyword evidence="2" id="KW-1185">Reference proteome</keyword>
<dbReference type="Proteomes" id="UP000017836">
    <property type="component" value="Unassembled WGS sequence"/>
</dbReference>
<dbReference type="AlphaFoldDB" id="W1PGN2"/>
<sequence length="68" mass="7597">MEDYERPEGLLKFVFAGIQHPDSINPAPSAQQMGDIIQLLYGTAFEALQLSNTDKQSEYDPEYSSTLS</sequence>
<proteinExistence type="predicted"/>
<evidence type="ECO:0000313" key="2">
    <source>
        <dbReference type="Proteomes" id="UP000017836"/>
    </source>
</evidence>
<dbReference type="Gramene" id="ERN06864">
    <property type="protein sequence ID" value="ERN06864"/>
    <property type="gene ID" value="AMTR_s00005p00243280"/>
</dbReference>
<reference evidence="2" key="1">
    <citation type="journal article" date="2013" name="Science">
        <title>The Amborella genome and the evolution of flowering plants.</title>
        <authorList>
            <consortium name="Amborella Genome Project"/>
        </authorList>
    </citation>
    <scope>NUCLEOTIDE SEQUENCE [LARGE SCALE GENOMIC DNA]</scope>
</reference>